<dbReference type="FunFam" id="2.40.10.10:FF:000068">
    <property type="entry name" value="transmembrane protease serine 2"/>
    <property type="match status" value="1"/>
</dbReference>
<dbReference type="SUPFAM" id="SSF50494">
    <property type="entry name" value="Trypsin-like serine proteases"/>
    <property type="match status" value="1"/>
</dbReference>
<accession>A0A226CYY6</accession>
<keyword evidence="1" id="KW-0645">Protease</keyword>
<dbReference type="GO" id="GO:0006508">
    <property type="term" value="P:proteolysis"/>
    <property type="evidence" value="ECO:0007669"/>
    <property type="project" value="UniProtKB-KW"/>
</dbReference>
<organism evidence="7 8">
    <name type="scientific">Folsomia candida</name>
    <name type="common">Springtail</name>
    <dbReference type="NCBI Taxonomy" id="158441"/>
    <lineage>
        <taxon>Eukaryota</taxon>
        <taxon>Metazoa</taxon>
        <taxon>Ecdysozoa</taxon>
        <taxon>Arthropoda</taxon>
        <taxon>Hexapoda</taxon>
        <taxon>Collembola</taxon>
        <taxon>Entomobryomorpha</taxon>
        <taxon>Isotomoidea</taxon>
        <taxon>Isotomidae</taxon>
        <taxon>Proisotominae</taxon>
        <taxon>Folsomia</taxon>
    </lineage>
</organism>
<evidence type="ECO:0000256" key="3">
    <source>
        <dbReference type="ARBA" id="ARBA00022825"/>
    </source>
</evidence>
<name>A0A226CYY6_FOLCA</name>
<dbReference type="InterPro" id="IPR043504">
    <property type="entry name" value="Peptidase_S1_PA_chymotrypsin"/>
</dbReference>
<feature type="chain" id="PRO_5012330223" evidence="5">
    <location>
        <begin position="28"/>
        <end position="889"/>
    </location>
</feature>
<feature type="signal peptide" evidence="5">
    <location>
        <begin position="1"/>
        <end position="27"/>
    </location>
</feature>
<dbReference type="Proteomes" id="UP000198287">
    <property type="component" value="Unassembled WGS sequence"/>
</dbReference>
<evidence type="ECO:0000256" key="2">
    <source>
        <dbReference type="ARBA" id="ARBA00022801"/>
    </source>
</evidence>
<keyword evidence="2" id="KW-0378">Hydrolase</keyword>
<dbReference type="STRING" id="158441.A0A226CYY6"/>
<dbReference type="PROSITE" id="PS50240">
    <property type="entry name" value="TRYPSIN_DOM"/>
    <property type="match status" value="1"/>
</dbReference>
<proteinExistence type="predicted"/>
<evidence type="ECO:0000313" key="7">
    <source>
        <dbReference type="EMBL" id="OXA37758.1"/>
    </source>
</evidence>
<dbReference type="GO" id="GO:0004252">
    <property type="term" value="F:serine-type endopeptidase activity"/>
    <property type="evidence" value="ECO:0007669"/>
    <property type="project" value="InterPro"/>
</dbReference>
<evidence type="ECO:0000256" key="5">
    <source>
        <dbReference type="SAM" id="SignalP"/>
    </source>
</evidence>
<gene>
    <name evidence="7" type="ORF">Fcan01_27478</name>
</gene>
<dbReference type="PANTHER" id="PTHR24276">
    <property type="entry name" value="POLYSERASE-RELATED"/>
    <property type="match status" value="1"/>
</dbReference>
<dbReference type="AlphaFoldDB" id="A0A226CYY6"/>
<dbReference type="PANTHER" id="PTHR24276:SF98">
    <property type="entry name" value="FI18310P1-RELATED"/>
    <property type="match status" value="1"/>
</dbReference>
<protein>
    <submittedName>
        <fullName evidence="7">Trypsin-1</fullName>
    </submittedName>
</protein>
<dbReference type="SMART" id="SM00020">
    <property type="entry name" value="Tryp_SPc"/>
    <property type="match status" value="1"/>
</dbReference>
<comment type="caution">
    <text evidence="7">The sequence shown here is derived from an EMBL/GenBank/DDBJ whole genome shotgun (WGS) entry which is preliminary data.</text>
</comment>
<keyword evidence="8" id="KW-1185">Reference proteome</keyword>
<dbReference type="InterPro" id="IPR050430">
    <property type="entry name" value="Peptidase_S1"/>
</dbReference>
<keyword evidence="4" id="KW-1015">Disulfide bond</keyword>
<dbReference type="OrthoDB" id="1046782at2759"/>
<feature type="domain" description="Peptidase S1" evidence="6">
    <location>
        <begin position="651"/>
        <end position="878"/>
    </location>
</feature>
<dbReference type="Gene3D" id="2.40.10.10">
    <property type="entry name" value="Trypsin-like serine proteases"/>
    <property type="match status" value="1"/>
</dbReference>
<dbReference type="InterPro" id="IPR001254">
    <property type="entry name" value="Trypsin_dom"/>
</dbReference>
<keyword evidence="5" id="KW-0732">Signal</keyword>
<evidence type="ECO:0000256" key="4">
    <source>
        <dbReference type="ARBA" id="ARBA00023157"/>
    </source>
</evidence>
<reference evidence="7 8" key="1">
    <citation type="submission" date="2015-12" db="EMBL/GenBank/DDBJ databases">
        <title>The genome of Folsomia candida.</title>
        <authorList>
            <person name="Faddeeva A."/>
            <person name="Derks M.F."/>
            <person name="Anvar Y."/>
            <person name="Smit S."/>
            <person name="Van Straalen N."/>
            <person name="Roelofs D."/>
        </authorList>
    </citation>
    <scope>NUCLEOTIDE SEQUENCE [LARGE SCALE GENOMIC DNA]</scope>
    <source>
        <strain evidence="7 8">VU population</strain>
        <tissue evidence="7">Whole body</tissue>
    </source>
</reference>
<sequence>MRSKWIISPFWTIFIQLIVLSHLEVNCSQITSDDSTRYITSFITLNGSYVWQKYMNIDNSRNAGFVNRSTNVVSTTVCSYEGILKSMQDSEWGIHGKIVLGIDVVGINGNLDYKSKKAYEDSAKNRTVKTVQTNRTLSFNVHPYGKQTYYRRIFIGPGIYQETDVITTDPSPRSDDNVTISLQIRNMLVLKAIKVVYTTDSVSRPRDHIKEFHGGDADFNAGNGGKYVWLVPEYTTVHTDGITGMEIFVELRKNEKFKNLHQHANRNSLDSPYLLLINDTKQNVRISDVTLFRTSYSENKDPAKYGWPHCTEPDSEYYPIRDKGRLYLCWKTVEYQPPLDFNEPNGIQKIEMLGVYTWGLLFDMNETHQSTFTFRDEVTTSMDCSYERLEKSVEESGKTQAVSRNQFVLNFMKASSTYDNTINQRTEERYTKTEIDTYVVGPNSNLAMYQLSFTAPGLTQQTNIISTTPYDIESDPIDIIIRPIRVLSGVEVLYSYHSDDRIGNYIREAKHRDHSISFNFKTVHVLLMPKWTFNPKEGIQGLEIVKQRTENKNYKNLTPEAFLYTYLVPTKDPRSDFRISEIRLRRRRSKEEPDPRANYFERCTSDINEGRNIVYNQGWTNELYLCWTTVKYLESDSSTSQKIGVTGFVDPVSGNLGVFSNKTMSNPYAAKDAKIMDHPWHASLQLLTNSGWRHVCSGSILTPKEVVTGAHCCATQGFAYGSWRIVAGTANITARHAKRQTAFVNELVIHPGYDNFTFDNDICKLYLDAGLEFSETVSPIDLCLEATNGTNLVATGWLTDARITSPILQEISSHSDPRIFCQLNSGGPLVHHYWSYQLIGLGLDFKRKVCLAGIKSRFTCDLHRRVPFVSVHPFLNFLGQGGGKENKEL</sequence>
<evidence type="ECO:0000259" key="6">
    <source>
        <dbReference type="PROSITE" id="PS50240"/>
    </source>
</evidence>
<dbReference type="Pfam" id="PF00089">
    <property type="entry name" value="Trypsin"/>
    <property type="match status" value="1"/>
</dbReference>
<dbReference type="InterPro" id="IPR009003">
    <property type="entry name" value="Peptidase_S1_PA"/>
</dbReference>
<evidence type="ECO:0000256" key="1">
    <source>
        <dbReference type="ARBA" id="ARBA00022670"/>
    </source>
</evidence>
<keyword evidence="3" id="KW-0720">Serine protease</keyword>
<dbReference type="EMBL" id="LNIX01000052">
    <property type="protein sequence ID" value="OXA37758.1"/>
    <property type="molecule type" value="Genomic_DNA"/>
</dbReference>
<evidence type="ECO:0000313" key="8">
    <source>
        <dbReference type="Proteomes" id="UP000198287"/>
    </source>
</evidence>